<dbReference type="Proteomes" id="UP001151582">
    <property type="component" value="Unassembled WGS sequence"/>
</dbReference>
<dbReference type="PANTHER" id="PTHR47447:SF17">
    <property type="entry name" value="OS12G0638900 PROTEIN"/>
    <property type="match status" value="1"/>
</dbReference>
<evidence type="ECO:0008006" key="8">
    <source>
        <dbReference type="Google" id="ProtNLM"/>
    </source>
</evidence>
<dbReference type="PROSITE" id="PS51375">
    <property type="entry name" value="PPR"/>
    <property type="match status" value="1"/>
</dbReference>
<evidence type="ECO:0000313" key="6">
    <source>
        <dbReference type="EMBL" id="KAJ1968449.1"/>
    </source>
</evidence>
<dbReference type="InterPro" id="IPR002885">
    <property type="entry name" value="PPR_rpt"/>
</dbReference>
<name>A0A9W8ASS4_9FUNG</name>
<organism evidence="6 7">
    <name type="scientific">Dimargaris verticillata</name>
    <dbReference type="NCBI Taxonomy" id="2761393"/>
    <lineage>
        <taxon>Eukaryota</taxon>
        <taxon>Fungi</taxon>
        <taxon>Fungi incertae sedis</taxon>
        <taxon>Zoopagomycota</taxon>
        <taxon>Kickxellomycotina</taxon>
        <taxon>Dimargaritomycetes</taxon>
        <taxon>Dimargaritales</taxon>
        <taxon>Dimargaritaceae</taxon>
        <taxon>Dimargaris</taxon>
    </lineage>
</organism>
<comment type="subunit">
    <text evidence="4">Binds to mitochondrial small subunit 15S rRNA.</text>
</comment>
<dbReference type="Gene3D" id="1.25.40.10">
    <property type="entry name" value="Tetratricopeptide repeat domain"/>
    <property type="match status" value="1"/>
</dbReference>
<comment type="function">
    <text evidence="3">Regulates mitochondrial small subunit maturation by controlling 15S rRNA 5'-end processing. Localizes to the 5' precursor of the 15S rRNA in a position that is subsequently occupied by mS47 in the mature yeast mtSSU. Uses structure and sequence-specific RNA recognition, binding to a single-stranded region of the precursor and specifically recognizing bases -6 to -1. The exchange of Ccm1 for mS47 is coupled to the irreversible removal of precursor rRNA that is accompanied by conformational changes of the mitoribosomal proteins uS5m and mS26. These conformational changes signal completion of 5'-end rRNA processing through protection of the mature 5'-end of the 15S rRNA and stabilization of mS47. The removal of the 5' precursor together with the dissociation of Ccm1 may be catalyzed by the 5'-3' exoribonuclease Pet127. Involved in the specific removal of group I introns in mitochondrial encoded transcripts.</text>
</comment>
<reference evidence="6" key="1">
    <citation type="submission" date="2022-07" db="EMBL/GenBank/DDBJ databases">
        <title>Phylogenomic reconstructions and comparative analyses of Kickxellomycotina fungi.</title>
        <authorList>
            <person name="Reynolds N.K."/>
            <person name="Stajich J.E."/>
            <person name="Barry K."/>
            <person name="Grigoriev I.V."/>
            <person name="Crous P."/>
            <person name="Smith M.E."/>
        </authorList>
    </citation>
    <scope>NUCLEOTIDE SEQUENCE</scope>
    <source>
        <strain evidence="6">RSA 567</strain>
    </source>
</reference>
<comment type="caution">
    <text evidence="6">The sequence shown here is derived from an EMBL/GenBank/DDBJ whole genome shotgun (WGS) entry which is preliminary data.</text>
</comment>
<evidence type="ECO:0000256" key="1">
    <source>
        <dbReference type="ARBA" id="ARBA00006192"/>
    </source>
</evidence>
<evidence type="ECO:0000256" key="4">
    <source>
        <dbReference type="ARBA" id="ARBA00044511"/>
    </source>
</evidence>
<evidence type="ECO:0000256" key="5">
    <source>
        <dbReference type="PROSITE-ProRule" id="PRU00708"/>
    </source>
</evidence>
<feature type="non-terminal residue" evidence="6">
    <location>
        <position position="294"/>
    </location>
</feature>
<feature type="repeat" description="PPR" evidence="5">
    <location>
        <begin position="147"/>
        <end position="181"/>
    </location>
</feature>
<evidence type="ECO:0000256" key="3">
    <source>
        <dbReference type="ARBA" id="ARBA00044493"/>
    </source>
</evidence>
<keyword evidence="2" id="KW-0677">Repeat</keyword>
<dbReference type="InterPro" id="IPR011990">
    <property type="entry name" value="TPR-like_helical_dom_sf"/>
</dbReference>
<gene>
    <name evidence="6" type="ORF">H4R34_006267</name>
</gene>
<dbReference type="OrthoDB" id="185373at2759"/>
<dbReference type="EMBL" id="JANBQB010002122">
    <property type="protein sequence ID" value="KAJ1968449.1"/>
    <property type="molecule type" value="Genomic_DNA"/>
</dbReference>
<protein>
    <recommendedName>
        <fullName evidence="8">Pentacotripeptide-repeat region of PRORP domain-containing protein</fullName>
    </recommendedName>
</protein>
<evidence type="ECO:0000313" key="7">
    <source>
        <dbReference type="Proteomes" id="UP001151582"/>
    </source>
</evidence>
<keyword evidence="7" id="KW-1185">Reference proteome</keyword>
<dbReference type="AlphaFoldDB" id="A0A9W8ASS4"/>
<accession>A0A9W8ASS4</accession>
<dbReference type="PANTHER" id="PTHR47447">
    <property type="entry name" value="OS03G0856100 PROTEIN"/>
    <property type="match status" value="1"/>
</dbReference>
<proteinExistence type="inferred from homology"/>
<sequence>MKDPSASGLDAAVFRIMLQQLLRQAIALEEPVAGPSGLTARSMIPKPVTTKIVSFCRAWPDLKRGHSMTPTTPPLFNEHDFNVVAYSCLQVGRLGAGWELCIEASKRCQPVSAKTLRNFLNVHRKASSLTGARQVHEYIQKHNIAFDVMGYNILVEIYAKHNDLERATEAFADLQGTGLPYDAYALAMLMRCSAELGEFQRMDQFHAQLQQGTVAPSPLAAQHIIKAFTLARRNEDAWAAYHQIQLNQWPACAALFRCIIESCGLAQHAQRLGELELHVTQAGLATNHYVVAEF</sequence>
<evidence type="ECO:0000256" key="2">
    <source>
        <dbReference type="ARBA" id="ARBA00022737"/>
    </source>
</evidence>
<comment type="similarity">
    <text evidence="1">Belongs to the CCM1 family.</text>
</comment>